<dbReference type="OrthoDB" id="2168082at2"/>
<keyword evidence="5" id="KW-1185">Reference proteome</keyword>
<evidence type="ECO:0000256" key="1">
    <source>
        <dbReference type="PROSITE-ProRule" id="PRU00169"/>
    </source>
</evidence>
<dbReference type="Gene3D" id="2.40.50.1020">
    <property type="entry name" value="LytTr DNA-binding domain"/>
    <property type="match status" value="1"/>
</dbReference>
<sequence length="242" mass="28101">MTYSCLIVDDEPLAQELIEEYVSKIPELKVVGKCNNALEASSFLTKGKVDLLFLDINMPVIKGIQFFKTLVDKPQVIFTTAHREYALDGFEVSALDYLLKPIVFERFFLAAQKFFKAMEKKSTLEEKTLNEVVPIGEFVFVSQGHRKIKVELDKVKYIESFKDYIKIHTTTENIQVKENIGVFEKRLNTNFLRVHRSYIINMRYLTGYTKLDAEMGEQELPIGPSYREKVLSFFERLQVKNS</sequence>
<dbReference type="SMART" id="SM00850">
    <property type="entry name" value="LytTR"/>
    <property type="match status" value="1"/>
</dbReference>
<dbReference type="GO" id="GO:0000156">
    <property type="term" value="F:phosphorelay response regulator activity"/>
    <property type="evidence" value="ECO:0007669"/>
    <property type="project" value="TreeGrafter"/>
</dbReference>
<dbReference type="InterPro" id="IPR051271">
    <property type="entry name" value="2C-system_Tx_regulators"/>
</dbReference>
<evidence type="ECO:0000259" key="3">
    <source>
        <dbReference type="PROSITE" id="PS50930"/>
    </source>
</evidence>
<dbReference type="PANTHER" id="PTHR45526:SF1">
    <property type="entry name" value="TRANSCRIPTIONAL REGULATORY PROTEIN DCUR-RELATED"/>
    <property type="match status" value="1"/>
</dbReference>
<dbReference type="EMBL" id="PVYX01000002">
    <property type="protein sequence ID" value="PRX54575.1"/>
    <property type="molecule type" value="Genomic_DNA"/>
</dbReference>
<dbReference type="PROSITE" id="PS50110">
    <property type="entry name" value="RESPONSE_REGULATORY"/>
    <property type="match status" value="1"/>
</dbReference>
<comment type="caution">
    <text evidence="4">The sequence shown here is derived from an EMBL/GenBank/DDBJ whole genome shotgun (WGS) entry which is preliminary data.</text>
</comment>
<dbReference type="Pfam" id="PF00072">
    <property type="entry name" value="Response_reg"/>
    <property type="match status" value="1"/>
</dbReference>
<organism evidence="4 5">
    <name type="scientific">Flagellimonas meridianipacifica</name>
    <dbReference type="NCBI Taxonomy" id="1080225"/>
    <lineage>
        <taxon>Bacteria</taxon>
        <taxon>Pseudomonadati</taxon>
        <taxon>Bacteroidota</taxon>
        <taxon>Flavobacteriia</taxon>
        <taxon>Flavobacteriales</taxon>
        <taxon>Flavobacteriaceae</taxon>
        <taxon>Flagellimonas</taxon>
    </lineage>
</organism>
<dbReference type="Proteomes" id="UP000237640">
    <property type="component" value="Unassembled WGS sequence"/>
</dbReference>
<dbReference type="GO" id="GO:0003677">
    <property type="term" value="F:DNA binding"/>
    <property type="evidence" value="ECO:0007669"/>
    <property type="project" value="UniProtKB-KW"/>
</dbReference>
<dbReference type="AlphaFoldDB" id="A0A2T0MAR2"/>
<accession>A0A2T0MAR2</accession>
<dbReference type="InterPro" id="IPR007492">
    <property type="entry name" value="LytTR_DNA-bd_dom"/>
</dbReference>
<dbReference type="SUPFAM" id="SSF52172">
    <property type="entry name" value="CheY-like"/>
    <property type="match status" value="1"/>
</dbReference>
<feature type="domain" description="Response regulatory" evidence="2">
    <location>
        <begin position="4"/>
        <end position="115"/>
    </location>
</feature>
<gene>
    <name evidence="4" type="ORF">CLV81_2977</name>
</gene>
<evidence type="ECO:0000313" key="4">
    <source>
        <dbReference type="EMBL" id="PRX54575.1"/>
    </source>
</evidence>
<name>A0A2T0MAR2_9FLAO</name>
<dbReference type="InterPro" id="IPR011006">
    <property type="entry name" value="CheY-like_superfamily"/>
</dbReference>
<keyword evidence="4" id="KW-0238">DNA-binding</keyword>
<feature type="modified residue" description="4-aspartylphosphate" evidence="1">
    <location>
        <position position="55"/>
    </location>
</feature>
<protein>
    <submittedName>
        <fullName evidence="4">DNA-binding LytR/AlgR family response regulator</fullName>
    </submittedName>
</protein>
<feature type="domain" description="HTH LytTR-type" evidence="3">
    <location>
        <begin position="140"/>
        <end position="201"/>
    </location>
</feature>
<dbReference type="InterPro" id="IPR001789">
    <property type="entry name" value="Sig_transdc_resp-reg_receiver"/>
</dbReference>
<dbReference type="PANTHER" id="PTHR45526">
    <property type="entry name" value="TRANSCRIPTIONAL REGULATORY PROTEIN DPIA"/>
    <property type="match status" value="1"/>
</dbReference>
<dbReference type="RefSeq" id="WP_106145843.1">
    <property type="nucleotide sequence ID" value="NZ_PVYX01000002.1"/>
</dbReference>
<evidence type="ECO:0000259" key="2">
    <source>
        <dbReference type="PROSITE" id="PS50110"/>
    </source>
</evidence>
<dbReference type="PROSITE" id="PS50930">
    <property type="entry name" value="HTH_LYTTR"/>
    <property type="match status" value="1"/>
</dbReference>
<dbReference type="Gene3D" id="3.40.50.2300">
    <property type="match status" value="1"/>
</dbReference>
<proteinExistence type="predicted"/>
<reference evidence="4 5" key="1">
    <citation type="submission" date="2018-03" db="EMBL/GenBank/DDBJ databases">
        <title>Genomic Encyclopedia of Archaeal and Bacterial Type Strains, Phase II (KMG-II): from individual species to whole genera.</title>
        <authorList>
            <person name="Goeker M."/>
        </authorList>
    </citation>
    <scope>NUCLEOTIDE SEQUENCE [LARGE SCALE GENOMIC DNA]</scope>
    <source>
        <strain evidence="4 5">DSM 25027</strain>
    </source>
</reference>
<dbReference type="Pfam" id="PF04397">
    <property type="entry name" value="LytTR"/>
    <property type="match status" value="1"/>
</dbReference>
<evidence type="ECO:0000313" key="5">
    <source>
        <dbReference type="Proteomes" id="UP000237640"/>
    </source>
</evidence>
<dbReference type="SMART" id="SM00448">
    <property type="entry name" value="REC"/>
    <property type="match status" value="1"/>
</dbReference>
<keyword evidence="1" id="KW-0597">Phosphoprotein</keyword>